<name>S0FPZ6_RUMCE</name>
<organism evidence="1 2">
    <name type="scientific">Ruminiclostridium cellobioparum subsp. termitidis CT1112</name>
    <dbReference type="NCBI Taxonomy" id="1195236"/>
    <lineage>
        <taxon>Bacteria</taxon>
        <taxon>Bacillati</taxon>
        <taxon>Bacillota</taxon>
        <taxon>Clostridia</taxon>
        <taxon>Eubacteriales</taxon>
        <taxon>Oscillospiraceae</taxon>
        <taxon>Ruminiclostridium</taxon>
    </lineage>
</organism>
<accession>S0FPZ6</accession>
<evidence type="ECO:0000313" key="2">
    <source>
        <dbReference type="Proteomes" id="UP000014155"/>
    </source>
</evidence>
<dbReference type="RefSeq" id="WP_004626768.1">
    <property type="nucleotide sequence ID" value="NZ_AORV01000040.1"/>
</dbReference>
<comment type="caution">
    <text evidence="1">The sequence shown here is derived from an EMBL/GenBank/DDBJ whole genome shotgun (WGS) entry which is preliminary data.</text>
</comment>
<dbReference type="SUPFAM" id="SSF53335">
    <property type="entry name" value="S-adenosyl-L-methionine-dependent methyltransferases"/>
    <property type="match status" value="1"/>
</dbReference>
<dbReference type="eggNOG" id="COG2230">
    <property type="taxonomic scope" value="Bacteria"/>
</dbReference>
<evidence type="ECO:0008006" key="3">
    <source>
        <dbReference type="Google" id="ProtNLM"/>
    </source>
</evidence>
<keyword evidence="2" id="KW-1185">Reference proteome</keyword>
<dbReference type="PATRIC" id="fig|1195236.3.peg.3171"/>
<dbReference type="STRING" id="1195236.CTER_2850"/>
<protein>
    <recommendedName>
        <fullName evidence="3">Methyltransferase domain-containing protein</fullName>
    </recommendedName>
</protein>
<gene>
    <name evidence="1" type="ORF">CTER_2850</name>
</gene>
<dbReference type="InterPro" id="IPR029063">
    <property type="entry name" value="SAM-dependent_MTases_sf"/>
</dbReference>
<dbReference type="CDD" id="cd02440">
    <property type="entry name" value="AdoMet_MTases"/>
    <property type="match status" value="1"/>
</dbReference>
<dbReference type="EMBL" id="AORV01000040">
    <property type="protein sequence ID" value="EMS71254.1"/>
    <property type="molecule type" value="Genomic_DNA"/>
</dbReference>
<dbReference type="Gene3D" id="3.40.50.150">
    <property type="entry name" value="Vaccinia Virus protein VP39"/>
    <property type="match status" value="1"/>
</dbReference>
<sequence>MNEHYYEKLLNIRTLGDQKVFNESVHYHRYEPTSYPALEILSQQYEFTPEDSVVDFGCGKGRFNFYVSHFFSSSVTGIEMNSYFYKQAVENKKFYFQTNKYKKDNIDFLNCFAETYDIRSTDNKFYFFNPFSMQIFAKVIKNILVSAQTNERSVDIILYYPSMDYIYFLDTTSPFTQIKEIKVPHMCDTDPRHRFLIYKWIL</sequence>
<dbReference type="Proteomes" id="UP000014155">
    <property type="component" value="Unassembled WGS sequence"/>
</dbReference>
<dbReference type="AlphaFoldDB" id="S0FPZ6"/>
<proteinExistence type="predicted"/>
<evidence type="ECO:0000313" key="1">
    <source>
        <dbReference type="EMBL" id="EMS71254.1"/>
    </source>
</evidence>
<reference evidence="1 2" key="1">
    <citation type="journal article" date="2013" name="Genome Announc.">
        <title>Draft Genome Sequence of the Cellulolytic, Mesophilic, Anaerobic Bacterium Clostridium termitidis Strain CT1112 (DSM 5398).</title>
        <authorList>
            <person name="Lal S."/>
            <person name="Ramachandran U."/>
            <person name="Zhang X."/>
            <person name="Munir R."/>
            <person name="Sparling R."/>
            <person name="Levin D.B."/>
        </authorList>
    </citation>
    <scope>NUCLEOTIDE SEQUENCE [LARGE SCALE GENOMIC DNA]</scope>
    <source>
        <strain evidence="1 2">CT1112</strain>
    </source>
</reference>